<dbReference type="Proteomes" id="UP001500392">
    <property type="component" value="Unassembled WGS sequence"/>
</dbReference>
<evidence type="ECO:0000313" key="2">
    <source>
        <dbReference type="EMBL" id="GAA4097082.1"/>
    </source>
</evidence>
<keyword evidence="3" id="KW-1185">Reference proteome</keyword>
<dbReference type="EMBL" id="BAABDM010000003">
    <property type="protein sequence ID" value="GAA4097082.1"/>
    <property type="molecule type" value="Genomic_DNA"/>
</dbReference>
<protein>
    <recommendedName>
        <fullName evidence="4">Lipoprotein</fullName>
    </recommendedName>
</protein>
<gene>
    <name evidence="2" type="ORF">GCM10022414_22100</name>
</gene>
<name>A0ABP7WUY7_9GAMM</name>
<feature type="signal peptide" evidence="1">
    <location>
        <begin position="1"/>
        <end position="31"/>
    </location>
</feature>
<evidence type="ECO:0008006" key="4">
    <source>
        <dbReference type="Google" id="ProtNLM"/>
    </source>
</evidence>
<comment type="caution">
    <text evidence="2">The sequence shown here is derived from an EMBL/GenBank/DDBJ whole genome shotgun (WGS) entry which is preliminary data.</text>
</comment>
<dbReference type="RefSeq" id="WP_344935807.1">
    <property type="nucleotide sequence ID" value="NZ_BAABDM010000003.1"/>
</dbReference>
<accession>A0ABP7WUY7</accession>
<evidence type="ECO:0000256" key="1">
    <source>
        <dbReference type="SAM" id="SignalP"/>
    </source>
</evidence>
<reference evidence="3" key="1">
    <citation type="journal article" date="2019" name="Int. J. Syst. Evol. Microbiol.">
        <title>The Global Catalogue of Microorganisms (GCM) 10K type strain sequencing project: providing services to taxonomists for standard genome sequencing and annotation.</title>
        <authorList>
            <consortium name="The Broad Institute Genomics Platform"/>
            <consortium name="The Broad Institute Genome Sequencing Center for Infectious Disease"/>
            <person name="Wu L."/>
            <person name="Ma J."/>
        </authorList>
    </citation>
    <scope>NUCLEOTIDE SEQUENCE [LARGE SCALE GENOMIC DNA]</scope>
    <source>
        <strain evidence="3">JCM 17304</strain>
    </source>
</reference>
<feature type="chain" id="PRO_5045674463" description="Lipoprotein" evidence="1">
    <location>
        <begin position="32"/>
        <end position="76"/>
    </location>
</feature>
<sequence length="76" mass="8201">MRFTKCIALAGPTALGLPALLLIACTSLSVALDPEFSDHAELCAVSGKQGLLLRQQLRFGRNRNNRPGQGMVAQRH</sequence>
<dbReference type="PROSITE" id="PS51257">
    <property type="entry name" value="PROKAR_LIPOPROTEIN"/>
    <property type="match status" value="1"/>
</dbReference>
<organism evidence="2 3">
    <name type="scientific">Zhongshania borealis</name>
    <dbReference type="NCBI Taxonomy" id="889488"/>
    <lineage>
        <taxon>Bacteria</taxon>
        <taxon>Pseudomonadati</taxon>
        <taxon>Pseudomonadota</taxon>
        <taxon>Gammaproteobacteria</taxon>
        <taxon>Cellvibrionales</taxon>
        <taxon>Spongiibacteraceae</taxon>
        <taxon>Zhongshania</taxon>
    </lineage>
</organism>
<evidence type="ECO:0000313" key="3">
    <source>
        <dbReference type="Proteomes" id="UP001500392"/>
    </source>
</evidence>
<keyword evidence="1" id="KW-0732">Signal</keyword>
<proteinExistence type="predicted"/>